<protein>
    <submittedName>
        <fullName evidence="4">Alpha/beta hydrolase</fullName>
    </submittedName>
</protein>
<evidence type="ECO:0000256" key="1">
    <source>
        <dbReference type="ARBA" id="ARBA00008645"/>
    </source>
</evidence>
<dbReference type="PRINTS" id="PR00111">
    <property type="entry name" value="ABHYDROLASE"/>
</dbReference>
<dbReference type="Gene3D" id="3.40.50.1820">
    <property type="entry name" value="alpha/beta hydrolase"/>
    <property type="match status" value="1"/>
</dbReference>
<organism evidence="4 5">
    <name type="scientific">Noviherbaspirillum galbum</name>
    <dbReference type="NCBI Taxonomy" id="2709383"/>
    <lineage>
        <taxon>Bacteria</taxon>
        <taxon>Pseudomonadati</taxon>
        <taxon>Pseudomonadota</taxon>
        <taxon>Betaproteobacteria</taxon>
        <taxon>Burkholderiales</taxon>
        <taxon>Oxalobacteraceae</taxon>
        <taxon>Noviherbaspirillum</taxon>
    </lineage>
</organism>
<comment type="caution">
    <text evidence="4">The sequence shown here is derived from an EMBL/GenBank/DDBJ whole genome shotgun (WGS) entry which is preliminary data.</text>
</comment>
<gene>
    <name evidence="4" type="ORF">G3574_23955</name>
</gene>
<keyword evidence="4" id="KW-0378">Hydrolase</keyword>
<evidence type="ECO:0000256" key="2">
    <source>
        <dbReference type="SAM" id="Phobius"/>
    </source>
</evidence>
<reference evidence="4 5" key="1">
    <citation type="submission" date="2020-02" db="EMBL/GenBank/DDBJ databases">
        <authorList>
            <person name="Kim M.K."/>
        </authorList>
    </citation>
    <scope>NUCLEOTIDE SEQUENCE [LARGE SCALE GENOMIC DNA]</scope>
    <source>
        <strain evidence="4 5">17J57-3</strain>
    </source>
</reference>
<dbReference type="AlphaFoldDB" id="A0A6B3STT4"/>
<dbReference type="PANTHER" id="PTHR43039">
    <property type="entry name" value="ESTERASE-RELATED"/>
    <property type="match status" value="1"/>
</dbReference>
<sequence>MSITIKHNISLGGSGTTPMVFGHGFGCNQVMWRHIAPAFHASHRVVLFDYVGAGGSDMSCYDPSRYDSLQPYADDVCSMLRALGMRDAVFVGHSVSCMIGALAAIAAPELISRLVMIGPSARYIDDGAYVGGFTRQDIDNLIAFLDDNYLAWARTMAPVITGRQEGSAQSDELADSFCRTDPAIARQFARVTFLGDNRADLPRVPVPTLVMQCAQDAIAPEAVGKYVHQALPDSRYVRLEAIGHCPHLSAPQETIAAIAAFLGEQ</sequence>
<keyword evidence="5" id="KW-1185">Reference proteome</keyword>
<dbReference type="Proteomes" id="UP000482155">
    <property type="component" value="Unassembled WGS sequence"/>
</dbReference>
<feature type="transmembrane region" description="Helical" evidence="2">
    <location>
        <begin position="88"/>
        <end position="107"/>
    </location>
</feature>
<dbReference type="Pfam" id="PF12697">
    <property type="entry name" value="Abhydrolase_6"/>
    <property type="match status" value="1"/>
</dbReference>
<comment type="similarity">
    <text evidence="1">Belongs to the AB hydrolase superfamily.</text>
</comment>
<keyword evidence="2" id="KW-1133">Transmembrane helix</keyword>
<dbReference type="InterPro" id="IPR000073">
    <property type="entry name" value="AB_hydrolase_1"/>
</dbReference>
<evidence type="ECO:0000313" key="4">
    <source>
        <dbReference type="EMBL" id="NEX64147.1"/>
    </source>
</evidence>
<evidence type="ECO:0000313" key="5">
    <source>
        <dbReference type="Proteomes" id="UP000482155"/>
    </source>
</evidence>
<evidence type="ECO:0000259" key="3">
    <source>
        <dbReference type="Pfam" id="PF12697"/>
    </source>
</evidence>
<keyword evidence="2" id="KW-0472">Membrane</keyword>
<dbReference type="EMBL" id="JAAIVB010000078">
    <property type="protein sequence ID" value="NEX64147.1"/>
    <property type="molecule type" value="Genomic_DNA"/>
</dbReference>
<dbReference type="InterPro" id="IPR029058">
    <property type="entry name" value="AB_hydrolase_fold"/>
</dbReference>
<dbReference type="SUPFAM" id="SSF53474">
    <property type="entry name" value="alpha/beta-Hydrolases"/>
    <property type="match status" value="1"/>
</dbReference>
<dbReference type="GO" id="GO:0016787">
    <property type="term" value="F:hydrolase activity"/>
    <property type="evidence" value="ECO:0007669"/>
    <property type="project" value="UniProtKB-KW"/>
</dbReference>
<proteinExistence type="inferred from homology"/>
<accession>A0A6B3STT4</accession>
<name>A0A6B3STT4_9BURK</name>
<dbReference type="RefSeq" id="WP_163968059.1">
    <property type="nucleotide sequence ID" value="NZ_JAAIVB010000078.1"/>
</dbReference>
<feature type="domain" description="AB hydrolase-1" evidence="3">
    <location>
        <begin position="20"/>
        <end position="257"/>
    </location>
</feature>
<keyword evidence="2" id="KW-0812">Transmembrane</keyword>